<evidence type="ECO:0000256" key="1">
    <source>
        <dbReference type="SAM" id="Phobius"/>
    </source>
</evidence>
<dbReference type="Proteomes" id="UP000595823">
    <property type="component" value="Chromosome"/>
</dbReference>
<keyword evidence="1" id="KW-0812">Transmembrane</keyword>
<dbReference type="AlphaFoldDB" id="A0A7T6Z1L4"/>
<proteinExistence type="predicted"/>
<feature type="transmembrane region" description="Helical" evidence="1">
    <location>
        <begin position="12"/>
        <end position="34"/>
    </location>
</feature>
<keyword evidence="1" id="KW-0472">Membrane</keyword>
<feature type="transmembrane region" description="Helical" evidence="1">
    <location>
        <begin position="46"/>
        <end position="65"/>
    </location>
</feature>
<sequence>MKAYKKEVKFTIWMVLAFVVFGNGFGIMFSMFPFEGVTLFGFPIRYIIPILFGWFGVYFLTILAGRMGNRLDAKIEEEIEGTEQRKEVG</sequence>
<name>A0A7T6Z1L4_9BACI</name>
<organism evidence="2 3">
    <name type="scientific">Salicibibacter cibarius</name>
    <dbReference type="NCBI Taxonomy" id="2743000"/>
    <lineage>
        <taxon>Bacteria</taxon>
        <taxon>Bacillati</taxon>
        <taxon>Bacillota</taxon>
        <taxon>Bacilli</taxon>
        <taxon>Bacillales</taxon>
        <taxon>Bacillaceae</taxon>
        <taxon>Salicibibacter</taxon>
    </lineage>
</organism>
<keyword evidence="3" id="KW-1185">Reference proteome</keyword>
<gene>
    <name evidence="2" type="ORF">HUG15_04865</name>
</gene>
<protein>
    <recommendedName>
        <fullName evidence="4">DUF3311 domain-containing protein</fullName>
    </recommendedName>
</protein>
<evidence type="ECO:0000313" key="2">
    <source>
        <dbReference type="EMBL" id="QQK74997.1"/>
    </source>
</evidence>
<keyword evidence="1" id="KW-1133">Transmembrane helix</keyword>
<dbReference type="KEGG" id="scia:HUG15_04865"/>
<dbReference type="EMBL" id="CP054705">
    <property type="protein sequence ID" value="QQK74997.1"/>
    <property type="molecule type" value="Genomic_DNA"/>
</dbReference>
<accession>A0A7T6Z1L4</accession>
<reference evidence="2 3" key="1">
    <citation type="submission" date="2020-06" db="EMBL/GenBank/DDBJ databases">
        <title>Genomic analysis of Salicibibacter sp. NKC5-3.</title>
        <authorList>
            <person name="Oh Y.J."/>
        </authorList>
    </citation>
    <scope>NUCLEOTIDE SEQUENCE [LARGE SCALE GENOMIC DNA]</scope>
    <source>
        <strain evidence="2 3">NKC5-3</strain>
    </source>
</reference>
<evidence type="ECO:0008006" key="4">
    <source>
        <dbReference type="Google" id="ProtNLM"/>
    </source>
</evidence>
<evidence type="ECO:0000313" key="3">
    <source>
        <dbReference type="Proteomes" id="UP000595823"/>
    </source>
</evidence>